<evidence type="ECO:0000256" key="15">
    <source>
        <dbReference type="ARBA" id="ARBA00041712"/>
    </source>
</evidence>
<dbReference type="GO" id="GO:0003827">
    <property type="term" value="F:alpha-1,3-mannosylglycoprotein 2-beta-N-acetylglucosaminyltransferase activity"/>
    <property type="evidence" value="ECO:0007669"/>
    <property type="project" value="UniProtKB-UniRule"/>
</dbReference>
<keyword evidence="12 17" id="KW-0464">Manganese</keyword>
<dbReference type="GO" id="GO:0000139">
    <property type="term" value="C:Golgi membrane"/>
    <property type="evidence" value="ECO:0007669"/>
    <property type="project" value="UniProtKB-SubCell"/>
</dbReference>
<keyword evidence="18" id="KW-0175">Coiled coil</keyword>
<comment type="pathway">
    <text evidence="2 17">Protein modification; protein glycosylation.</text>
</comment>
<evidence type="ECO:0000313" key="20">
    <source>
        <dbReference type="WBParaSite" id="GPLIN_000996600"/>
    </source>
</evidence>
<evidence type="ECO:0000256" key="10">
    <source>
        <dbReference type="ARBA" id="ARBA00023034"/>
    </source>
</evidence>
<evidence type="ECO:0000256" key="16">
    <source>
        <dbReference type="ARBA" id="ARBA00049421"/>
    </source>
</evidence>
<dbReference type="Gene3D" id="3.10.180.20">
    <property type="entry name" value="N-Acetylglucosaminyltransferase I, Domain 2"/>
    <property type="match status" value="1"/>
</dbReference>
<keyword evidence="11" id="KW-0472">Membrane</keyword>
<dbReference type="EC" id="2.4.1.101" evidence="14 17"/>
<evidence type="ECO:0000313" key="19">
    <source>
        <dbReference type="Proteomes" id="UP000050741"/>
    </source>
</evidence>
<keyword evidence="6" id="KW-0812">Transmembrane</keyword>
<keyword evidence="19" id="KW-1185">Reference proteome</keyword>
<evidence type="ECO:0000256" key="12">
    <source>
        <dbReference type="ARBA" id="ARBA00023211"/>
    </source>
</evidence>
<evidence type="ECO:0000256" key="5">
    <source>
        <dbReference type="ARBA" id="ARBA00022679"/>
    </source>
</evidence>
<dbReference type="InterPro" id="IPR029044">
    <property type="entry name" value="Nucleotide-diphossugar_trans"/>
</dbReference>
<dbReference type="Proteomes" id="UP000050741">
    <property type="component" value="Unassembled WGS sequence"/>
</dbReference>
<protein>
    <recommendedName>
        <fullName evidence="14 17">Alpha-1,3-mannosyl-glycoprotein 2-beta-N-acetylglucosaminyltransferase</fullName>
        <shortName evidence="17">GNT-I</shortName>
        <shortName evidence="17">GlcNAc-T I</shortName>
        <ecNumber evidence="14 17">2.4.1.101</ecNumber>
    </recommendedName>
    <alternativeName>
        <fullName evidence="15 17">N-glycosyl-oligosaccharide-glycoprotein N-acetylglucosaminyltransferase I</fullName>
    </alternativeName>
</protein>
<dbReference type="WBParaSite" id="GPLIN_000996600">
    <property type="protein sequence ID" value="GPLIN_000996600"/>
    <property type="gene ID" value="GPLIN_000996600"/>
</dbReference>
<dbReference type="AlphaFoldDB" id="A0A183CAR5"/>
<organism evidence="19 20">
    <name type="scientific">Globodera pallida</name>
    <name type="common">Potato cyst nematode worm</name>
    <name type="synonym">Heterodera pallida</name>
    <dbReference type="NCBI Taxonomy" id="36090"/>
    <lineage>
        <taxon>Eukaryota</taxon>
        <taxon>Metazoa</taxon>
        <taxon>Ecdysozoa</taxon>
        <taxon>Nematoda</taxon>
        <taxon>Chromadorea</taxon>
        <taxon>Rhabditida</taxon>
        <taxon>Tylenchina</taxon>
        <taxon>Tylenchomorpha</taxon>
        <taxon>Tylenchoidea</taxon>
        <taxon>Heteroderidae</taxon>
        <taxon>Heteroderinae</taxon>
        <taxon>Globodera</taxon>
    </lineage>
</organism>
<comment type="catalytic activity">
    <reaction evidence="16 17">
        <text>N(4)-(alpha-D-Man-(1-&gt;3)-[alpha-D-Man-(1-&gt;3)-[alpha-D-Man-(1-&gt;6)]-alpha-D-Man-(1-&gt;6)]-beta-D-Man-(1-&gt;4)-beta-D-GlcNAc-(1-&gt;4)-beta-D-GlcNAc)-L-asparaginyl-[protein] (N-glucan mannose isomer 5A1,2) + UDP-N-acetyl-alpha-D-glucosamine = N(4)-{beta-D-GlcNAc-(1-&gt;2)-alpha-D-Man-(1-&gt;3)-[alpha-D-Man-(1-&gt;3)-[alpha-D-Man-(1-&gt;6)]-alpha-D-Man-(1-&gt;6)]-beta-D-Man-(1-&gt;4)-beta-D-GlcNAc-(1-&gt;4)-beta-D-GlcNAc}-L-asparaginyl-[protein] + UDP + H(+)</text>
        <dbReference type="Rhea" id="RHEA:11456"/>
        <dbReference type="Rhea" id="RHEA-COMP:14367"/>
        <dbReference type="Rhea" id="RHEA-COMP:14368"/>
        <dbReference type="ChEBI" id="CHEBI:15378"/>
        <dbReference type="ChEBI" id="CHEBI:57705"/>
        <dbReference type="ChEBI" id="CHEBI:58223"/>
        <dbReference type="ChEBI" id="CHEBI:59087"/>
        <dbReference type="ChEBI" id="CHEBI:60625"/>
        <dbReference type="EC" id="2.4.1.101"/>
    </reaction>
</comment>
<feature type="coiled-coil region" evidence="18">
    <location>
        <begin position="15"/>
        <end position="56"/>
    </location>
</feature>
<evidence type="ECO:0000256" key="13">
    <source>
        <dbReference type="ARBA" id="ARBA00037706"/>
    </source>
</evidence>
<evidence type="ECO:0000256" key="6">
    <source>
        <dbReference type="ARBA" id="ARBA00022692"/>
    </source>
</evidence>
<keyword evidence="5" id="KW-0808">Transferase</keyword>
<keyword evidence="4 17" id="KW-0328">Glycosyltransferase</keyword>
<evidence type="ECO:0000256" key="3">
    <source>
        <dbReference type="ARBA" id="ARBA00006492"/>
    </source>
</evidence>
<keyword evidence="10 17" id="KW-0333">Golgi apparatus</keyword>
<dbReference type="PANTHER" id="PTHR10468:SF0">
    <property type="entry name" value="ALPHA-1,3-MANNOSYL-GLYCOPROTEIN 2-BETA-N-ACETYLGLUCOSAMINYLTRANSFERASE"/>
    <property type="match status" value="1"/>
</dbReference>
<dbReference type="InterPro" id="IPR052261">
    <property type="entry name" value="Glycosyltransferase_13"/>
</dbReference>
<accession>A0A183CAR5</accession>
<keyword evidence="8 17" id="KW-0735">Signal-anchor</keyword>
<evidence type="ECO:0000256" key="1">
    <source>
        <dbReference type="ARBA" id="ARBA00004323"/>
    </source>
</evidence>
<evidence type="ECO:0000256" key="8">
    <source>
        <dbReference type="ARBA" id="ARBA00022968"/>
    </source>
</evidence>
<comment type="subcellular location">
    <subcellularLocation>
        <location evidence="1 17">Golgi apparatus membrane</location>
        <topology evidence="1 17">Single-pass type II membrane protein</topology>
    </subcellularLocation>
</comment>
<comment type="function">
    <text evidence="13 17">Initiates complex N-linked carbohydrate formation. Essential for the conversion of high-mannose to hybrid and complex N-glycans.</text>
</comment>
<evidence type="ECO:0000256" key="9">
    <source>
        <dbReference type="ARBA" id="ARBA00022989"/>
    </source>
</evidence>
<evidence type="ECO:0000256" key="2">
    <source>
        <dbReference type="ARBA" id="ARBA00004922"/>
    </source>
</evidence>
<evidence type="ECO:0000256" key="17">
    <source>
        <dbReference type="RuleBase" id="RU368119"/>
    </source>
</evidence>
<dbReference type="Pfam" id="PF03071">
    <property type="entry name" value="GNT-I"/>
    <property type="match status" value="1"/>
</dbReference>
<keyword evidence="7 17" id="KW-0479">Metal-binding</keyword>
<dbReference type="SUPFAM" id="SSF53448">
    <property type="entry name" value="Nucleotide-diphospho-sugar transferases"/>
    <property type="match status" value="1"/>
</dbReference>
<evidence type="ECO:0000256" key="14">
    <source>
        <dbReference type="ARBA" id="ARBA00038949"/>
    </source>
</evidence>
<evidence type="ECO:0000256" key="11">
    <source>
        <dbReference type="ARBA" id="ARBA00023136"/>
    </source>
</evidence>
<dbReference type="UniPathway" id="UPA00378"/>
<dbReference type="PANTHER" id="PTHR10468">
    <property type="entry name" value="PROTEIN O-LINKED-MANNOSE BETA-1,2-N-ACETYLGLUCOSAMINYLTRANSFERASE 1/ALPHA-1,3-MANNOSYL-GLYCOPROTEIN 2-BETA-N-ACETYLGLUCOSAMINYLTRANSFERASE"/>
    <property type="match status" value="1"/>
</dbReference>
<name>A0A183CAR5_GLOPA</name>
<reference evidence="20" key="2">
    <citation type="submission" date="2016-06" db="UniProtKB">
        <authorList>
            <consortium name="WormBaseParasite"/>
        </authorList>
    </citation>
    <scope>IDENTIFICATION</scope>
</reference>
<dbReference type="GO" id="GO:0006487">
    <property type="term" value="P:protein N-linked glycosylation"/>
    <property type="evidence" value="ECO:0007669"/>
    <property type="project" value="TreeGrafter"/>
</dbReference>
<dbReference type="InterPro" id="IPR004139">
    <property type="entry name" value="Glyco_trans_13"/>
</dbReference>
<comment type="cofactor">
    <cofactor evidence="17">
        <name>Mn(2+)</name>
        <dbReference type="ChEBI" id="CHEBI:29035"/>
    </cofactor>
    <text evidence="17">The cofactor is mostly bound to the substrate.</text>
</comment>
<reference evidence="19" key="1">
    <citation type="submission" date="2014-05" db="EMBL/GenBank/DDBJ databases">
        <title>The genome and life-stage specific transcriptomes of Globodera pallida elucidate key aspects of plant parasitism by a cyst nematode.</title>
        <authorList>
            <person name="Cotton J.A."/>
            <person name="Lilley C.J."/>
            <person name="Jones L.M."/>
            <person name="Kikuchi T."/>
            <person name="Reid A.J."/>
            <person name="Thorpe P."/>
            <person name="Tsai I.J."/>
            <person name="Beasley H."/>
            <person name="Blok V."/>
            <person name="Cock P.J.A."/>
            <person name="Van den Akker S.E."/>
            <person name="Holroyd N."/>
            <person name="Hunt M."/>
            <person name="Mantelin S."/>
            <person name="Naghra H."/>
            <person name="Pain A."/>
            <person name="Palomares-Rius J.E."/>
            <person name="Zarowiecki M."/>
            <person name="Berriman M."/>
            <person name="Jones J.T."/>
            <person name="Urwin P.E."/>
        </authorList>
    </citation>
    <scope>NUCLEOTIDE SEQUENCE [LARGE SCALE GENOMIC DNA]</scope>
    <source>
        <strain evidence="19">Lindley</strain>
    </source>
</reference>
<evidence type="ECO:0000256" key="18">
    <source>
        <dbReference type="SAM" id="Coils"/>
    </source>
</evidence>
<proteinExistence type="inferred from homology"/>
<sequence length="400" mass="47035">MHYSLRQLNKDGLNLDVQNRAADFLEQRLDQLEDLLRNEQRELGELSRRIDAKASKYQRSQRRPLVQKIAWQHPIPVLVFVCNRLEAARVHLQKLIRYRRHQKELFPIIVSQDCDNKALQEMIQREFGSEVQHVKHISSESARLKPPPEHRQFSTYYKIARHYKLGLTHVFDNVNFTSVIITEDDLDVAPDFFDFFLATRPLLEVDRSLFCVSAWNDNGKKGLVDLSFGPSLLYRSDFFPGLGWMITRHFWEELRPKWPRAFWDDFLREPEQRKNRSCIRPEISRTAMTEFGRIGASKGLFFNRHLKRIFLNQITVNFTRMDLGSLQQQRYDDKFLGRVYSAPEVGIMADSKAGVPRTAYRGIVTCFLNGTRLFIAPPKKWNGYNRKWEAPRSILDGMDT</sequence>
<dbReference type="GO" id="GO:0030145">
    <property type="term" value="F:manganese ion binding"/>
    <property type="evidence" value="ECO:0007669"/>
    <property type="project" value="UniProtKB-UniRule"/>
</dbReference>
<keyword evidence="9" id="KW-1133">Transmembrane helix</keyword>
<comment type="similarity">
    <text evidence="3 17">Belongs to the glycosyltransferase 13 family.</text>
</comment>
<evidence type="ECO:0000256" key="7">
    <source>
        <dbReference type="ARBA" id="ARBA00022723"/>
    </source>
</evidence>
<evidence type="ECO:0000256" key="4">
    <source>
        <dbReference type="ARBA" id="ARBA00022676"/>
    </source>
</evidence>
<dbReference type="Gene3D" id="3.90.550.10">
    <property type="entry name" value="Spore Coat Polysaccharide Biosynthesis Protein SpsA, Chain A"/>
    <property type="match status" value="1"/>
</dbReference>
<dbReference type="FunFam" id="3.90.550.10:FF:000252">
    <property type="entry name" value="Protein O-linked-mannose beta-1,2-N-acetylglucosaminyltransferase 1"/>
    <property type="match status" value="1"/>
</dbReference>